<comment type="caution">
    <text evidence="4">The sequence shown here is derived from an EMBL/GenBank/DDBJ whole genome shotgun (WGS) entry which is preliminary data.</text>
</comment>
<accession>A0ABV2N6B5</accession>
<sequence>MNRNAESDAPNNDAVEEIAARWVARQTGRVLAPAEKRSLDGWLDAAPAHRRAYERIRSTDSLIIALGAEPSILDLRRRALARRADRWSVSLFVATLAACAVVAIGLMEFGDRQADSELRDDEHALQLADSRYTTTIGERAAFNLPDGSVMMLNTNSVAQVIYVGRRRSVHLIKGEAFFTVAKDPSRPFEVFAADNVVTALGTAFDVRVRDGGMTMALVEGRVRVAPRRGSQAARSGVIVNAGEVLSVRNDGVAAIRPADTRPLTSWSRGQLIFDNTPLGEAVAEMNRYSATNLIVGSDGIGSLKVTGVFRAGDVDRFADAATEVFNLRKTRSANGEIILERRAP</sequence>
<dbReference type="EMBL" id="JBEPML010000023">
    <property type="protein sequence ID" value="MET3794355.1"/>
    <property type="molecule type" value="Genomic_DNA"/>
</dbReference>
<dbReference type="InterPro" id="IPR012373">
    <property type="entry name" value="Ferrdict_sens_TM"/>
</dbReference>
<dbReference type="Pfam" id="PF16220">
    <property type="entry name" value="DUF4880"/>
    <property type="match status" value="1"/>
</dbReference>
<evidence type="ECO:0000256" key="1">
    <source>
        <dbReference type="SAM" id="Phobius"/>
    </source>
</evidence>
<gene>
    <name evidence="4" type="ORF">ABID37_004595</name>
</gene>
<evidence type="ECO:0000259" key="3">
    <source>
        <dbReference type="Pfam" id="PF16220"/>
    </source>
</evidence>
<dbReference type="InterPro" id="IPR006860">
    <property type="entry name" value="FecR"/>
</dbReference>
<dbReference type="Proteomes" id="UP001549076">
    <property type="component" value="Unassembled WGS sequence"/>
</dbReference>
<evidence type="ECO:0000313" key="5">
    <source>
        <dbReference type="Proteomes" id="UP001549076"/>
    </source>
</evidence>
<dbReference type="PANTHER" id="PTHR30273:SF2">
    <property type="entry name" value="PROTEIN FECR"/>
    <property type="match status" value="1"/>
</dbReference>
<organism evidence="4 5">
    <name type="scientific">Aquamicrobium terrae</name>
    <dbReference type="NCBI Taxonomy" id="1324945"/>
    <lineage>
        <taxon>Bacteria</taxon>
        <taxon>Pseudomonadati</taxon>
        <taxon>Pseudomonadota</taxon>
        <taxon>Alphaproteobacteria</taxon>
        <taxon>Hyphomicrobiales</taxon>
        <taxon>Phyllobacteriaceae</taxon>
        <taxon>Aquamicrobium</taxon>
    </lineage>
</organism>
<dbReference type="Gene3D" id="3.55.50.30">
    <property type="match status" value="1"/>
</dbReference>
<name>A0ABV2N6B5_9HYPH</name>
<keyword evidence="1" id="KW-0472">Membrane</keyword>
<dbReference type="PANTHER" id="PTHR30273">
    <property type="entry name" value="PERIPLASMIC SIGNAL SENSOR AND SIGMA FACTOR ACTIVATOR FECR-RELATED"/>
    <property type="match status" value="1"/>
</dbReference>
<feature type="domain" description="FecR N-terminal" evidence="3">
    <location>
        <begin position="19"/>
        <end position="57"/>
    </location>
</feature>
<dbReference type="Pfam" id="PF04773">
    <property type="entry name" value="FecR"/>
    <property type="match status" value="1"/>
</dbReference>
<evidence type="ECO:0000259" key="2">
    <source>
        <dbReference type="Pfam" id="PF04773"/>
    </source>
</evidence>
<feature type="domain" description="FecR protein" evidence="2">
    <location>
        <begin position="131"/>
        <end position="223"/>
    </location>
</feature>
<keyword evidence="1 4" id="KW-0812">Transmembrane</keyword>
<evidence type="ECO:0000313" key="4">
    <source>
        <dbReference type="EMBL" id="MET3794355.1"/>
    </source>
</evidence>
<protein>
    <submittedName>
        <fullName evidence="4">Transmembrane sensor</fullName>
    </submittedName>
</protein>
<dbReference type="InterPro" id="IPR032623">
    <property type="entry name" value="FecR_N"/>
</dbReference>
<keyword evidence="1" id="KW-1133">Transmembrane helix</keyword>
<keyword evidence="5" id="KW-1185">Reference proteome</keyword>
<feature type="transmembrane region" description="Helical" evidence="1">
    <location>
        <begin position="87"/>
        <end position="107"/>
    </location>
</feature>
<dbReference type="PIRSF" id="PIRSF018266">
    <property type="entry name" value="FecR"/>
    <property type="match status" value="1"/>
</dbReference>
<proteinExistence type="predicted"/>
<reference evidence="4 5" key="1">
    <citation type="submission" date="2024-06" db="EMBL/GenBank/DDBJ databases">
        <title>Genomic Encyclopedia of Type Strains, Phase IV (KMG-IV): sequencing the most valuable type-strain genomes for metagenomic binning, comparative biology and taxonomic classification.</title>
        <authorList>
            <person name="Goeker M."/>
        </authorList>
    </citation>
    <scope>NUCLEOTIDE SEQUENCE [LARGE SCALE GENOMIC DNA]</scope>
    <source>
        <strain evidence="4 5">DSM 27865</strain>
    </source>
</reference>
<dbReference type="Gene3D" id="2.60.120.1440">
    <property type="match status" value="1"/>
</dbReference>
<dbReference type="RefSeq" id="WP_354199041.1">
    <property type="nucleotide sequence ID" value="NZ_JBEPML010000023.1"/>
</dbReference>